<sequence length="73" mass="7960">MQRPLEPPNKRPPGEACAALTEGPSRGHQTRPRSRQTGLRGDKGSDRPSARLSVRPDAPPLPRKGDQQGEKAR</sequence>
<feature type="compositionally biased region" description="Basic and acidic residues" evidence="1">
    <location>
        <begin position="63"/>
        <end position="73"/>
    </location>
</feature>
<dbReference type="AlphaFoldDB" id="A0AAV7V9D6"/>
<evidence type="ECO:0000313" key="3">
    <source>
        <dbReference type="Proteomes" id="UP001066276"/>
    </source>
</evidence>
<evidence type="ECO:0000313" key="2">
    <source>
        <dbReference type="EMBL" id="KAJ1197962.1"/>
    </source>
</evidence>
<gene>
    <name evidence="2" type="ORF">NDU88_001806</name>
</gene>
<evidence type="ECO:0000256" key="1">
    <source>
        <dbReference type="SAM" id="MobiDB-lite"/>
    </source>
</evidence>
<name>A0AAV7V9D6_PLEWA</name>
<dbReference type="EMBL" id="JANPWB010000003">
    <property type="protein sequence ID" value="KAJ1197962.1"/>
    <property type="molecule type" value="Genomic_DNA"/>
</dbReference>
<reference evidence="2" key="1">
    <citation type="journal article" date="2022" name="bioRxiv">
        <title>Sequencing and chromosome-scale assembly of the giantPleurodeles waltlgenome.</title>
        <authorList>
            <person name="Brown T."/>
            <person name="Elewa A."/>
            <person name="Iarovenko S."/>
            <person name="Subramanian E."/>
            <person name="Araus A.J."/>
            <person name="Petzold A."/>
            <person name="Susuki M."/>
            <person name="Suzuki K.-i.T."/>
            <person name="Hayashi T."/>
            <person name="Toyoda A."/>
            <person name="Oliveira C."/>
            <person name="Osipova E."/>
            <person name="Leigh N.D."/>
            <person name="Simon A."/>
            <person name="Yun M.H."/>
        </authorList>
    </citation>
    <scope>NUCLEOTIDE SEQUENCE</scope>
    <source>
        <strain evidence="2">20211129_DDA</strain>
        <tissue evidence="2">Liver</tissue>
    </source>
</reference>
<dbReference type="Proteomes" id="UP001066276">
    <property type="component" value="Chromosome 2_1"/>
</dbReference>
<comment type="caution">
    <text evidence="2">The sequence shown here is derived from an EMBL/GenBank/DDBJ whole genome shotgun (WGS) entry which is preliminary data.</text>
</comment>
<protein>
    <submittedName>
        <fullName evidence="2">Uncharacterized protein</fullName>
    </submittedName>
</protein>
<accession>A0AAV7V9D6</accession>
<keyword evidence="3" id="KW-1185">Reference proteome</keyword>
<feature type="region of interest" description="Disordered" evidence="1">
    <location>
        <begin position="1"/>
        <end position="73"/>
    </location>
</feature>
<proteinExistence type="predicted"/>
<organism evidence="2 3">
    <name type="scientific">Pleurodeles waltl</name>
    <name type="common">Iberian ribbed newt</name>
    <dbReference type="NCBI Taxonomy" id="8319"/>
    <lineage>
        <taxon>Eukaryota</taxon>
        <taxon>Metazoa</taxon>
        <taxon>Chordata</taxon>
        <taxon>Craniata</taxon>
        <taxon>Vertebrata</taxon>
        <taxon>Euteleostomi</taxon>
        <taxon>Amphibia</taxon>
        <taxon>Batrachia</taxon>
        <taxon>Caudata</taxon>
        <taxon>Salamandroidea</taxon>
        <taxon>Salamandridae</taxon>
        <taxon>Pleurodelinae</taxon>
        <taxon>Pleurodeles</taxon>
    </lineage>
</organism>
<feature type="compositionally biased region" description="Basic and acidic residues" evidence="1">
    <location>
        <begin position="40"/>
        <end position="49"/>
    </location>
</feature>